<dbReference type="GO" id="GO:0051301">
    <property type="term" value="P:cell division"/>
    <property type="evidence" value="ECO:0007669"/>
    <property type="project" value="UniProtKB-KW"/>
</dbReference>
<dbReference type="FunFam" id="1.25.10.10:FF:000052">
    <property type="entry name" value="Cytoskeleton associated protein 5"/>
    <property type="match status" value="1"/>
</dbReference>
<evidence type="ECO:0000256" key="12">
    <source>
        <dbReference type="ARBA" id="ARBA00023328"/>
    </source>
</evidence>
<dbReference type="GO" id="GO:0061863">
    <property type="term" value="F:microtubule plus end polymerase"/>
    <property type="evidence" value="ECO:0007669"/>
    <property type="project" value="InterPro"/>
</dbReference>
<comment type="subcellular location">
    <subcellularLocation>
        <location evidence="2">Chromosome</location>
        <location evidence="2">Centromere</location>
        <location evidence="2">Kinetochore</location>
    </subcellularLocation>
    <subcellularLocation>
        <location evidence="1">Cytoplasm</location>
        <location evidence="1">Cytoskeleton</location>
        <location evidence="1">Microtubule organizing center</location>
        <location evidence="1">Centrosome</location>
    </subcellularLocation>
    <subcellularLocation>
        <location evidence="3">Cytoplasm</location>
        <location evidence="3">Cytoskeleton</location>
        <location evidence="3">Spindle pole</location>
    </subcellularLocation>
</comment>
<dbReference type="GO" id="GO:0051010">
    <property type="term" value="F:microtubule plus-end binding"/>
    <property type="evidence" value="ECO:0007669"/>
    <property type="project" value="InterPro"/>
</dbReference>
<reference evidence="17" key="2">
    <citation type="submission" date="2025-09" db="UniProtKB">
        <authorList>
            <consortium name="Ensembl"/>
        </authorList>
    </citation>
    <scope>IDENTIFICATION</scope>
</reference>
<dbReference type="InterPro" id="IPR016024">
    <property type="entry name" value="ARM-type_fold"/>
</dbReference>
<dbReference type="PANTHER" id="PTHR12609">
    <property type="entry name" value="MICROTUBULE ASSOCIATED PROTEIN XMAP215"/>
    <property type="match status" value="1"/>
</dbReference>
<dbReference type="GO" id="GO:0000922">
    <property type="term" value="C:spindle pole"/>
    <property type="evidence" value="ECO:0007669"/>
    <property type="project" value="UniProtKB-SubCell"/>
</dbReference>
<dbReference type="InterPro" id="IPR045110">
    <property type="entry name" value="XMAP215"/>
</dbReference>
<dbReference type="GO" id="GO:0030951">
    <property type="term" value="P:establishment or maintenance of microtubule cytoskeleton polarity"/>
    <property type="evidence" value="ECO:0007669"/>
    <property type="project" value="InterPro"/>
</dbReference>
<dbReference type="GeneTree" id="ENSGT00390000014757"/>
<dbReference type="GO" id="GO:0005813">
    <property type="term" value="C:centrosome"/>
    <property type="evidence" value="ECO:0007669"/>
    <property type="project" value="UniProtKB-SubCell"/>
</dbReference>
<dbReference type="GO" id="GO:0007051">
    <property type="term" value="P:spindle organization"/>
    <property type="evidence" value="ECO:0007669"/>
    <property type="project" value="InterPro"/>
</dbReference>
<dbReference type="InterPro" id="IPR048491">
    <property type="entry name" value="XMAP215_CLASP_TOG"/>
</dbReference>
<keyword evidence="10" id="KW-0206">Cytoskeleton</keyword>
<dbReference type="FunFam" id="1.25.10.10:FF:000019">
    <property type="entry name" value="Cytoskeleton-associated protein 5"/>
    <property type="match status" value="1"/>
</dbReference>
<feature type="domain" description="TOG" evidence="16">
    <location>
        <begin position="1107"/>
        <end position="1345"/>
    </location>
</feature>
<evidence type="ECO:0000256" key="6">
    <source>
        <dbReference type="ARBA" id="ARBA00022618"/>
    </source>
</evidence>
<evidence type="ECO:0000256" key="7">
    <source>
        <dbReference type="ARBA" id="ARBA00022737"/>
    </source>
</evidence>
<evidence type="ECO:0000256" key="5">
    <source>
        <dbReference type="ARBA" id="ARBA00022490"/>
    </source>
</evidence>
<dbReference type="GO" id="GO:0046785">
    <property type="term" value="P:microtubule polymerization"/>
    <property type="evidence" value="ECO:0007669"/>
    <property type="project" value="InterPro"/>
</dbReference>
<dbReference type="InterPro" id="IPR011989">
    <property type="entry name" value="ARM-like"/>
</dbReference>
<feature type="domain" description="TOG" evidence="16">
    <location>
        <begin position="542"/>
        <end position="774"/>
    </location>
</feature>
<evidence type="ECO:0000256" key="4">
    <source>
        <dbReference type="ARBA" id="ARBA00022454"/>
    </source>
</evidence>
<dbReference type="Pfam" id="PF21041">
    <property type="entry name" value="XMAP215_CLASP_TOG"/>
    <property type="match status" value="4"/>
</dbReference>
<feature type="domain" description="TOG" evidence="16">
    <location>
        <begin position="804"/>
        <end position="1036"/>
    </location>
</feature>
<evidence type="ECO:0000256" key="11">
    <source>
        <dbReference type="ARBA" id="ARBA00023306"/>
    </source>
</evidence>
<dbReference type="SMART" id="SM01349">
    <property type="entry name" value="TOG"/>
    <property type="match status" value="5"/>
</dbReference>
<gene>
    <name evidence="17" type="primary">CKAP5</name>
</gene>
<keyword evidence="9" id="KW-0995">Kinetochore</keyword>
<evidence type="ECO:0000256" key="9">
    <source>
        <dbReference type="ARBA" id="ARBA00022838"/>
    </source>
</evidence>
<dbReference type="FunFam" id="1.25.10.10:FF:000050">
    <property type="entry name" value="Cytoskeleton-associated protein 5 isoform X1"/>
    <property type="match status" value="1"/>
</dbReference>
<dbReference type="InterPro" id="IPR034085">
    <property type="entry name" value="TOG"/>
</dbReference>
<keyword evidence="8" id="KW-0498">Mitosis</keyword>
<evidence type="ECO:0000256" key="13">
    <source>
        <dbReference type="ARBA" id="ARBA00025722"/>
    </source>
</evidence>
<evidence type="ECO:0000256" key="10">
    <source>
        <dbReference type="ARBA" id="ARBA00023212"/>
    </source>
</evidence>
<reference evidence="17" key="1">
    <citation type="submission" date="2025-08" db="UniProtKB">
        <authorList>
            <consortium name="Ensembl"/>
        </authorList>
    </citation>
    <scope>IDENTIFICATION</scope>
</reference>
<proteinExistence type="inferred from homology"/>
<comment type="similarity">
    <text evidence="13">Belongs to the TOG/XMAP215 family.</text>
</comment>
<keyword evidence="5" id="KW-0963">Cytoplasm</keyword>
<dbReference type="Gene3D" id="1.25.10.10">
    <property type="entry name" value="Leucine-rich Repeat Variant"/>
    <property type="match status" value="5"/>
</dbReference>
<feature type="region of interest" description="Disordered" evidence="15">
    <location>
        <begin position="768"/>
        <end position="799"/>
    </location>
</feature>
<accession>A0A673Z6F4</accession>
<feature type="domain" description="TOG" evidence="16">
    <location>
        <begin position="1"/>
        <end position="226"/>
    </location>
</feature>
<evidence type="ECO:0000256" key="1">
    <source>
        <dbReference type="ARBA" id="ARBA00004300"/>
    </source>
</evidence>
<evidence type="ECO:0000256" key="2">
    <source>
        <dbReference type="ARBA" id="ARBA00004629"/>
    </source>
</evidence>
<evidence type="ECO:0000313" key="17">
    <source>
        <dbReference type="Ensembl" id="ENSSTUP00000042467.1"/>
    </source>
</evidence>
<dbReference type="SUPFAM" id="SSF48371">
    <property type="entry name" value="ARM repeat"/>
    <property type="match status" value="3"/>
</dbReference>
<dbReference type="Proteomes" id="UP000472277">
    <property type="component" value="Chromosome 29"/>
</dbReference>
<keyword evidence="18" id="KW-1185">Reference proteome</keyword>
<sequence>MGDDSDWMKLPVDQKCEHKVWKARLNGYEEALKLFQRIDDKSPEWAKYQGIIKNFVTDSNSVAQLKGLEAVLAFVENAHMASRTVGEVLSGVVCKVFNQPKARAKELASDICLMYIEIEKADIVQEELIKGLENKNPKVVVACVETIRRALCEFGSKTVTLKPIVKVLPKLFESRERAVRHEAKLLAVEVYRWIRDSLRPPLQNINSVQLKELEEEWVKVPSSAPRQSRFLRSQQDLRAKFEEQQAVAGSDGDWEDVADSAPQVDPYELQDPVEILSKLPKDFFVKIEAKKWQERKEALEALEILAKHPKLDNGDYGDVVRALKRVIGKDTNVILVSLAAKCLAGLALGLRKNFGTYAGNVVPTILDKFKEKKPAVVQSLQEAIDAVFLTTTLQNLSEDMLAVMDNKNPSIKQQASLFLTRSIRLSTPSTLPKSLLKPLCAALLKQVNDPAPEVRDAAIKALGTAMKVAGEKAVNPFLADLDKLKVDKVRCVCVCVCIQLKSEVYIHLCQIHLNSKGKPGTEGGTGAKSKKPAETKEIVETELSVEVCDELAAAVLPASCVKMLDSSNWKERLASMEEFYQVAEQMDISVMPCQALVRMLAKKPGWKETNFQVMQLKLQVVAVVAQRGRFSTTSASVVLDALVEKMGDVKCGGKAKDALTAIGEACSLSWIAEQVVSLAFAQKNPKNQAETLNWLANAMKEFGFTGINVKAFINHVKTALGVSNPAIRAAAISLLGVMYLYMGASLRMFFEDEKAALLAQIDAEFEKMQGQTPPAPTRGSIKRTGGQEEGEEAKEEGGAGDIMDLLPRTDISDKITEDMVSKVGDKNWKIRKEGLNEVAAVLSEAKFIKPSVGDLPITLKGRLSDSNKILVQQTLSIMQQMAIAMGPALKQHVKTLGIPVITVLGDIKNTVRAAGMATLNSWVEQTGMKVWLEGEELSEELKRENPFLRQELLGWLAVHLPTMRSVPSDLMLCVPPLLGCLEDRNVDVRKRAQDVLPVFMMHLGFDKMNKATGKLKPASKDQVVAMLDKARDVMPAKSAGPAKAAPTKPVSSVHPAKALAAVGKKGKEEEDKSGPIFTMVPNGKDLRVKDEKSLKTLKWNFGSPRDEYVEQLKVQMAPCVAKWLQEELFHCDFQHHIKAINSMIECLEEEHEATVACLDLVLKWYTLRFFDTNTSVLMKALEYLKLLFLSLSKHNYHLSEQEANSFIPYLILKVGESKDVVRKDVRTIMGMLCKVYPASRMFPFLMEGTKSKNSKQRAECLEELGCLIGFYGMSVCQPTAAKSLKEIAVHIGDRDTSVRNTALNTMVTVYNVCGEQVYKLIGHLSEKDMSMLEERIKRSGKASTAPTPKQGEEKALPAHPNASLLQKPSNRQAEPSHVCPVGEFHLDLDLLEQLESDQTSVVLPDLVKHKLGDLLEPVIIPEPKLHPVPTHFDELHAGPSTINLVISQVASGDINTSMQALAQLFGVARLAREASMGVLKDLVQGLVTVLLDPRIEESQEGQQLIRSVNMLLRRVFEASDQTNILSALLVLLQDSLLSSAGSPKFSELIMKCLWRLIKFLPDTISSLTLDKILLDVHNFMKLFPKDRLRQLKTDMPHRTLQTLLHTLCRLAGPTILDHLSLIEDKSESELEAHLKRVVKSAKTDRETAHTVHSYTSSLFTGSLSLMTDGSTFSSRTL</sequence>
<keyword evidence="11" id="KW-0131">Cell cycle</keyword>
<keyword evidence="7" id="KW-0677">Repeat</keyword>
<feature type="domain" description="TOG" evidence="16">
    <location>
        <begin position="268"/>
        <end position="502"/>
    </location>
</feature>
<feature type="repeat" description="HEAT" evidence="14">
    <location>
        <begin position="439"/>
        <end position="477"/>
    </location>
</feature>
<evidence type="ECO:0000256" key="3">
    <source>
        <dbReference type="ARBA" id="ARBA00004647"/>
    </source>
</evidence>
<keyword evidence="6" id="KW-0132">Cell division</keyword>
<organism evidence="17 18">
    <name type="scientific">Salmo trutta</name>
    <name type="common">Brown trout</name>
    <dbReference type="NCBI Taxonomy" id="8032"/>
    <lineage>
        <taxon>Eukaryota</taxon>
        <taxon>Metazoa</taxon>
        <taxon>Chordata</taxon>
        <taxon>Craniata</taxon>
        <taxon>Vertebrata</taxon>
        <taxon>Euteleostomi</taxon>
        <taxon>Actinopterygii</taxon>
        <taxon>Neopterygii</taxon>
        <taxon>Teleostei</taxon>
        <taxon>Protacanthopterygii</taxon>
        <taxon>Salmoniformes</taxon>
        <taxon>Salmonidae</taxon>
        <taxon>Salmoninae</taxon>
        <taxon>Salmo</taxon>
    </lineage>
</organism>
<protein>
    <submittedName>
        <fullName evidence="17">Cytoskeleton associated protein 5</fullName>
    </submittedName>
</protein>
<feature type="region of interest" description="Disordered" evidence="15">
    <location>
        <begin position="1336"/>
        <end position="1377"/>
    </location>
</feature>
<keyword evidence="12" id="KW-0137">Centromere</keyword>
<evidence type="ECO:0000256" key="8">
    <source>
        <dbReference type="ARBA" id="ARBA00022776"/>
    </source>
</evidence>
<feature type="compositionally biased region" description="Polar residues" evidence="15">
    <location>
        <begin position="1363"/>
        <end position="1373"/>
    </location>
</feature>
<name>A0A673Z6F4_SALTR</name>
<dbReference type="FunFam" id="1.25.10.10:FF:000063">
    <property type="entry name" value="Putative cytoskeleton-associated protein 5"/>
    <property type="match status" value="1"/>
</dbReference>
<dbReference type="GO" id="GO:0000776">
    <property type="term" value="C:kinetochore"/>
    <property type="evidence" value="ECO:0007669"/>
    <property type="project" value="UniProtKB-KW"/>
</dbReference>
<evidence type="ECO:0000313" key="18">
    <source>
        <dbReference type="Proteomes" id="UP000472277"/>
    </source>
</evidence>
<dbReference type="PROSITE" id="PS50077">
    <property type="entry name" value="HEAT_REPEAT"/>
    <property type="match status" value="1"/>
</dbReference>
<dbReference type="Ensembl" id="ENSSTUT00000044351.1">
    <property type="protein sequence ID" value="ENSSTUP00000042467.1"/>
    <property type="gene ID" value="ENSSTUG00000017807.1"/>
</dbReference>
<dbReference type="InterPro" id="IPR021133">
    <property type="entry name" value="HEAT_type_2"/>
</dbReference>
<evidence type="ECO:0000259" key="16">
    <source>
        <dbReference type="SMART" id="SM01349"/>
    </source>
</evidence>
<dbReference type="FunFam" id="1.25.10.10:FF:000068">
    <property type="entry name" value="cytoskeleton-associated protein 5 isoform X1"/>
    <property type="match status" value="1"/>
</dbReference>
<keyword evidence="4" id="KW-0158">Chromosome</keyword>
<evidence type="ECO:0000256" key="14">
    <source>
        <dbReference type="PROSITE-ProRule" id="PRU00103"/>
    </source>
</evidence>
<evidence type="ECO:0000256" key="15">
    <source>
        <dbReference type="SAM" id="MobiDB-lite"/>
    </source>
</evidence>